<keyword evidence="1" id="KW-0812">Transmembrane</keyword>
<keyword evidence="1" id="KW-1133">Transmembrane helix</keyword>
<reference evidence="2 3" key="1">
    <citation type="submission" date="2019-03" db="EMBL/GenBank/DDBJ databases">
        <title>Genomic Encyclopedia of Type Strains, Phase III (KMG-III): the genomes of soil and plant-associated and newly described type strains.</title>
        <authorList>
            <person name="Whitman W."/>
        </authorList>
    </citation>
    <scope>NUCLEOTIDE SEQUENCE [LARGE SCALE GENOMIC DNA]</scope>
    <source>
        <strain evidence="2 3">CECT 7378</strain>
    </source>
</reference>
<feature type="transmembrane region" description="Helical" evidence="1">
    <location>
        <begin position="7"/>
        <end position="30"/>
    </location>
</feature>
<keyword evidence="1" id="KW-0472">Membrane</keyword>
<protein>
    <submittedName>
        <fullName evidence="2">Uncharacterized protein</fullName>
    </submittedName>
</protein>
<evidence type="ECO:0000313" key="3">
    <source>
        <dbReference type="Proteomes" id="UP000294656"/>
    </source>
</evidence>
<comment type="caution">
    <text evidence="2">The sequence shown here is derived from an EMBL/GenBank/DDBJ whole genome shotgun (WGS) entry which is preliminary data.</text>
</comment>
<evidence type="ECO:0000313" key="2">
    <source>
        <dbReference type="EMBL" id="TDO98747.1"/>
    </source>
</evidence>
<keyword evidence="3" id="KW-1185">Reference proteome</keyword>
<dbReference type="EMBL" id="SNXC01000010">
    <property type="protein sequence ID" value="TDO98747.1"/>
    <property type="molecule type" value="Genomic_DNA"/>
</dbReference>
<name>A0A4R6MAZ0_9GAMM</name>
<evidence type="ECO:0000256" key="1">
    <source>
        <dbReference type="SAM" id="Phobius"/>
    </source>
</evidence>
<proteinExistence type="predicted"/>
<accession>A0A4R6MAZ0</accession>
<sequence>MRHFKKGFLLMEVVTACLILGICLSIMVPIQRFLVHSQSNQQNHLAKFQKRRILETQFDAQWRRIGKFGCSGLSRSIVIGSESNFPLSNKASLFGSDWLSGEDVGQCVAEFHGESHRLIGEFSDCAVGNRTQYRLDVCSGSSLVNMMPDNTGRFSIALPVSLTEASGLIATSELSVWYLAKSRSGLNGLWKKSDANRVAQELEAGIAYIAFYPLLDTNGDGHANLITREYGVFSTDQLIAVWVEYIYLFGHCAGSAPHIDYRSFRSKNWSYQPSCEALGGYLLPVGVT</sequence>
<gene>
    <name evidence="2" type="ORF">DFP79_1159</name>
</gene>
<dbReference type="Proteomes" id="UP000294656">
    <property type="component" value="Unassembled WGS sequence"/>
</dbReference>
<dbReference type="AlphaFoldDB" id="A0A4R6MAZ0"/>
<organism evidence="2 3">
    <name type="scientific">Marinomonas balearica</name>
    <dbReference type="NCBI Taxonomy" id="491947"/>
    <lineage>
        <taxon>Bacteria</taxon>
        <taxon>Pseudomonadati</taxon>
        <taxon>Pseudomonadota</taxon>
        <taxon>Gammaproteobacteria</taxon>
        <taxon>Oceanospirillales</taxon>
        <taxon>Oceanospirillaceae</taxon>
        <taxon>Marinomonas</taxon>
    </lineage>
</organism>